<dbReference type="AlphaFoldDB" id="A0A4Y3NGP6"/>
<dbReference type="EMBL" id="BJMD01000040">
    <property type="protein sequence ID" value="GEB21194.1"/>
    <property type="molecule type" value="Genomic_DNA"/>
</dbReference>
<gene>
    <name evidence="1" type="ORF">AAU01_39490</name>
</gene>
<dbReference type="Proteomes" id="UP000317715">
    <property type="component" value="Unassembled WGS sequence"/>
</dbReference>
<sequence length="191" mass="19190">MNIFRSPLNGSDRHRAVPVKAPVKVPVKAPARSGRLARTAAVTIALCVLGGAGSAYAYWTSAGLGSGSATNGTMQDVTVDALVPGDTLQTSLVPGGTADVILRATNPNPHSVTIYGFAANGPVTADAAHLECSTTGVAFAPPPAPLNPSLTIQANSSILVTLQGAASMDAASDSACQGAQFSIPVALEVRK</sequence>
<protein>
    <submittedName>
        <fullName evidence="1">Uncharacterized protein</fullName>
    </submittedName>
</protein>
<dbReference type="GeneID" id="97302878"/>
<keyword evidence="2" id="KW-1185">Reference proteome</keyword>
<comment type="caution">
    <text evidence="1">The sequence shown here is derived from an EMBL/GenBank/DDBJ whole genome shotgun (WGS) entry which is preliminary data.</text>
</comment>
<name>A0A4Y3NGP6_PAEAU</name>
<proteinExistence type="predicted"/>
<evidence type="ECO:0000313" key="2">
    <source>
        <dbReference type="Proteomes" id="UP000317715"/>
    </source>
</evidence>
<accession>A0A4Y3NGP6</accession>
<dbReference type="RefSeq" id="WP_246095912.1">
    <property type="nucleotide sequence ID" value="NZ_BAAAWK010000001.1"/>
</dbReference>
<organism evidence="1 2">
    <name type="scientific">Paenarthrobacter aurescens</name>
    <name type="common">Arthrobacter aurescens</name>
    <dbReference type="NCBI Taxonomy" id="43663"/>
    <lineage>
        <taxon>Bacteria</taxon>
        <taxon>Bacillati</taxon>
        <taxon>Actinomycetota</taxon>
        <taxon>Actinomycetes</taxon>
        <taxon>Micrococcales</taxon>
        <taxon>Micrococcaceae</taxon>
        <taxon>Paenarthrobacter</taxon>
    </lineage>
</organism>
<evidence type="ECO:0000313" key="1">
    <source>
        <dbReference type="EMBL" id="GEB21194.1"/>
    </source>
</evidence>
<reference evidence="1 2" key="1">
    <citation type="submission" date="2019-06" db="EMBL/GenBank/DDBJ databases">
        <title>Whole genome shotgun sequence of Paenarthrobacter aurescens NBRC 12136.</title>
        <authorList>
            <person name="Hosoyama A."/>
            <person name="Uohara A."/>
            <person name="Ohji S."/>
            <person name="Ichikawa N."/>
        </authorList>
    </citation>
    <scope>NUCLEOTIDE SEQUENCE [LARGE SCALE GENOMIC DNA]</scope>
    <source>
        <strain evidence="1 2">NBRC 12136</strain>
    </source>
</reference>